<evidence type="ECO:0000256" key="3">
    <source>
        <dbReference type="ARBA" id="ARBA00022989"/>
    </source>
</evidence>
<protein>
    <recommendedName>
        <fullName evidence="6">Methylamine utilisation protein MauE domain-containing protein</fullName>
    </recommendedName>
</protein>
<gene>
    <name evidence="7" type="ORF">GCM10007964_26910</name>
</gene>
<evidence type="ECO:0000259" key="6">
    <source>
        <dbReference type="Pfam" id="PF07291"/>
    </source>
</evidence>
<reference evidence="7" key="1">
    <citation type="journal article" date="2014" name="Int. J. Syst. Evol. Microbiol.">
        <title>Complete genome sequence of Corynebacterium casei LMG S-19264T (=DSM 44701T), isolated from a smear-ripened cheese.</title>
        <authorList>
            <consortium name="US DOE Joint Genome Institute (JGI-PGF)"/>
            <person name="Walter F."/>
            <person name="Albersmeier A."/>
            <person name="Kalinowski J."/>
            <person name="Ruckert C."/>
        </authorList>
    </citation>
    <scope>NUCLEOTIDE SEQUENCE</scope>
    <source>
        <strain evidence="7">JCM 13064</strain>
    </source>
</reference>
<feature type="transmembrane region" description="Helical" evidence="5">
    <location>
        <begin position="72"/>
        <end position="90"/>
    </location>
</feature>
<evidence type="ECO:0000256" key="2">
    <source>
        <dbReference type="ARBA" id="ARBA00022692"/>
    </source>
</evidence>
<evidence type="ECO:0000256" key="1">
    <source>
        <dbReference type="ARBA" id="ARBA00004141"/>
    </source>
</evidence>
<sequence length="128" mass="13400">MVRRLSQVTVFSEAAVVLLLIGPAETATIGFLLSSTLLLIFTGALLIVIRRGHRRSCRCFGTSATPVGPLQVARNLVLLAMSLAGLMAIASEPTPSLDSAPLTMTIAAGAILGVLIASIDEIIEVFRV</sequence>
<dbReference type="Proteomes" id="UP000645217">
    <property type="component" value="Unassembled WGS sequence"/>
</dbReference>
<dbReference type="InterPro" id="IPR009908">
    <property type="entry name" value="Methylamine_util_MauE"/>
</dbReference>
<organism evidence="7 8">
    <name type="scientific">Sphaerisporangium melleum</name>
    <dbReference type="NCBI Taxonomy" id="321316"/>
    <lineage>
        <taxon>Bacteria</taxon>
        <taxon>Bacillati</taxon>
        <taxon>Actinomycetota</taxon>
        <taxon>Actinomycetes</taxon>
        <taxon>Streptosporangiales</taxon>
        <taxon>Streptosporangiaceae</taxon>
        <taxon>Sphaerisporangium</taxon>
    </lineage>
</organism>
<keyword evidence="3 5" id="KW-1133">Transmembrane helix</keyword>
<comment type="caution">
    <text evidence="7">The sequence shown here is derived from an EMBL/GenBank/DDBJ whole genome shotgun (WGS) entry which is preliminary data.</text>
</comment>
<evidence type="ECO:0000256" key="5">
    <source>
        <dbReference type="SAM" id="Phobius"/>
    </source>
</evidence>
<feature type="transmembrane region" description="Helical" evidence="5">
    <location>
        <begin position="36"/>
        <end position="52"/>
    </location>
</feature>
<keyword evidence="2 5" id="KW-0812">Transmembrane</keyword>
<dbReference type="EMBL" id="BMNT01000013">
    <property type="protein sequence ID" value="GGK82968.1"/>
    <property type="molecule type" value="Genomic_DNA"/>
</dbReference>
<proteinExistence type="predicted"/>
<keyword evidence="8" id="KW-1185">Reference proteome</keyword>
<dbReference type="AlphaFoldDB" id="A0A917VIL9"/>
<dbReference type="GO" id="GO:0016020">
    <property type="term" value="C:membrane"/>
    <property type="evidence" value="ECO:0007669"/>
    <property type="project" value="UniProtKB-SubCell"/>
</dbReference>
<feature type="domain" description="Methylamine utilisation protein MauE" evidence="6">
    <location>
        <begin position="4"/>
        <end position="87"/>
    </location>
</feature>
<dbReference type="GO" id="GO:0030416">
    <property type="term" value="P:methylamine metabolic process"/>
    <property type="evidence" value="ECO:0007669"/>
    <property type="project" value="InterPro"/>
</dbReference>
<dbReference type="Pfam" id="PF07291">
    <property type="entry name" value="MauE"/>
    <property type="match status" value="1"/>
</dbReference>
<name>A0A917VIL9_9ACTN</name>
<evidence type="ECO:0000313" key="8">
    <source>
        <dbReference type="Proteomes" id="UP000645217"/>
    </source>
</evidence>
<keyword evidence="4 5" id="KW-0472">Membrane</keyword>
<evidence type="ECO:0000313" key="7">
    <source>
        <dbReference type="EMBL" id="GGK82968.1"/>
    </source>
</evidence>
<reference evidence="7" key="2">
    <citation type="submission" date="2020-09" db="EMBL/GenBank/DDBJ databases">
        <authorList>
            <person name="Sun Q."/>
            <person name="Ohkuma M."/>
        </authorList>
    </citation>
    <scope>NUCLEOTIDE SEQUENCE</scope>
    <source>
        <strain evidence="7">JCM 13064</strain>
    </source>
</reference>
<comment type="subcellular location">
    <subcellularLocation>
        <location evidence="1">Membrane</location>
        <topology evidence="1">Multi-pass membrane protein</topology>
    </subcellularLocation>
</comment>
<feature type="transmembrane region" description="Helical" evidence="5">
    <location>
        <begin position="102"/>
        <end position="123"/>
    </location>
</feature>
<evidence type="ECO:0000256" key="4">
    <source>
        <dbReference type="ARBA" id="ARBA00023136"/>
    </source>
</evidence>
<accession>A0A917VIL9</accession>